<proteinExistence type="predicted"/>
<dbReference type="AlphaFoldDB" id="A0AAD1YDE9"/>
<dbReference type="EMBL" id="CAMPGE010030182">
    <property type="protein sequence ID" value="CAI2387692.1"/>
    <property type="molecule type" value="Genomic_DNA"/>
</dbReference>
<sequence>MRLGSNTSLHWMAEVILNFHKEEEFLRDFVCGRSNLSFARRYYNFI</sequence>
<organism evidence="1 2">
    <name type="scientific">Euplotes crassus</name>
    <dbReference type="NCBI Taxonomy" id="5936"/>
    <lineage>
        <taxon>Eukaryota</taxon>
        <taxon>Sar</taxon>
        <taxon>Alveolata</taxon>
        <taxon>Ciliophora</taxon>
        <taxon>Intramacronucleata</taxon>
        <taxon>Spirotrichea</taxon>
        <taxon>Hypotrichia</taxon>
        <taxon>Euplotida</taxon>
        <taxon>Euplotidae</taxon>
        <taxon>Moneuplotes</taxon>
    </lineage>
</organism>
<evidence type="ECO:0000313" key="1">
    <source>
        <dbReference type="EMBL" id="CAI2387692.1"/>
    </source>
</evidence>
<dbReference type="Proteomes" id="UP001295684">
    <property type="component" value="Unassembled WGS sequence"/>
</dbReference>
<gene>
    <name evidence="1" type="ORF">ECRASSUSDP1_LOCUS29326</name>
</gene>
<name>A0AAD1YDE9_EUPCR</name>
<comment type="caution">
    <text evidence="1">The sequence shown here is derived from an EMBL/GenBank/DDBJ whole genome shotgun (WGS) entry which is preliminary data.</text>
</comment>
<accession>A0AAD1YDE9</accession>
<evidence type="ECO:0000313" key="2">
    <source>
        <dbReference type="Proteomes" id="UP001295684"/>
    </source>
</evidence>
<protein>
    <submittedName>
        <fullName evidence="1">Uncharacterized protein</fullName>
    </submittedName>
</protein>
<keyword evidence="2" id="KW-1185">Reference proteome</keyword>
<reference evidence="1" key="1">
    <citation type="submission" date="2023-07" db="EMBL/GenBank/DDBJ databases">
        <authorList>
            <consortium name="AG Swart"/>
            <person name="Singh M."/>
            <person name="Singh A."/>
            <person name="Seah K."/>
            <person name="Emmerich C."/>
        </authorList>
    </citation>
    <scope>NUCLEOTIDE SEQUENCE</scope>
    <source>
        <strain evidence="1">DP1</strain>
    </source>
</reference>